<evidence type="ECO:0000256" key="3">
    <source>
        <dbReference type="ARBA" id="ARBA00022833"/>
    </source>
</evidence>
<keyword evidence="6" id="KW-0804">Transcription</keyword>
<evidence type="ECO:0000256" key="7">
    <source>
        <dbReference type="ARBA" id="ARBA00023242"/>
    </source>
</evidence>
<feature type="region of interest" description="Disordered" evidence="8">
    <location>
        <begin position="25"/>
        <end position="48"/>
    </location>
</feature>
<organism evidence="10 11">
    <name type="scientific">Penicillium citrinum</name>
    <dbReference type="NCBI Taxonomy" id="5077"/>
    <lineage>
        <taxon>Eukaryota</taxon>
        <taxon>Fungi</taxon>
        <taxon>Dikarya</taxon>
        <taxon>Ascomycota</taxon>
        <taxon>Pezizomycotina</taxon>
        <taxon>Eurotiomycetes</taxon>
        <taxon>Eurotiomycetidae</taxon>
        <taxon>Eurotiales</taxon>
        <taxon>Aspergillaceae</taxon>
        <taxon>Penicillium</taxon>
    </lineage>
</organism>
<dbReference type="InterPro" id="IPR007219">
    <property type="entry name" value="XnlR_reg_dom"/>
</dbReference>
<evidence type="ECO:0000259" key="9">
    <source>
        <dbReference type="SMART" id="SM00906"/>
    </source>
</evidence>
<evidence type="ECO:0000256" key="4">
    <source>
        <dbReference type="ARBA" id="ARBA00023015"/>
    </source>
</evidence>
<name>A0A9W9NVN1_PENCI</name>
<proteinExistence type="predicted"/>
<dbReference type="RefSeq" id="XP_056499253.1">
    <property type="nucleotide sequence ID" value="XM_056645812.1"/>
</dbReference>
<dbReference type="Pfam" id="PF04082">
    <property type="entry name" value="Fungal_trans"/>
    <property type="match status" value="1"/>
</dbReference>
<dbReference type="GO" id="GO:0043565">
    <property type="term" value="F:sequence-specific DNA binding"/>
    <property type="evidence" value="ECO:0007669"/>
    <property type="project" value="TreeGrafter"/>
</dbReference>
<feature type="region of interest" description="Disordered" evidence="8">
    <location>
        <begin position="89"/>
        <end position="113"/>
    </location>
</feature>
<evidence type="ECO:0000256" key="6">
    <source>
        <dbReference type="ARBA" id="ARBA00023163"/>
    </source>
</evidence>
<evidence type="ECO:0000256" key="5">
    <source>
        <dbReference type="ARBA" id="ARBA00023125"/>
    </source>
</evidence>
<keyword evidence="2" id="KW-0479">Metal-binding</keyword>
<evidence type="ECO:0000256" key="8">
    <source>
        <dbReference type="SAM" id="MobiDB-lite"/>
    </source>
</evidence>
<gene>
    <name evidence="10" type="ORF">N7469_006894</name>
</gene>
<dbReference type="GeneID" id="81384979"/>
<dbReference type="CDD" id="cd12148">
    <property type="entry name" value="fungal_TF_MHR"/>
    <property type="match status" value="1"/>
</dbReference>
<dbReference type="InterPro" id="IPR052202">
    <property type="entry name" value="Yeast_MetPath_Reg"/>
</dbReference>
<reference evidence="10" key="2">
    <citation type="journal article" date="2023" name="IMA Fungus">
        <title>Comparative genomic study of the Penicillium genus elucidates a diverse pangenome and 15 lateral gene transfer events.</title>
        <authorList>
            <person name="Petersen C."/>
            <person name="Sorensen T."/>
            <person name="Nielsen M.R."/>
            <person name="Sondergaard T.E."/>
            <person name="Sorensen J.L."/>
            <person name="Fitzpatrick D.A."/>
            <person name="Frisvad J.C."/>
            <person name="Nielsen K.L."/>
        </authorList>
    </citation>
    <scope>NUCLEOTIDE SEQUENCE</scope>
    <source>
        <strain evidence="10">IBT 23319</strain>
    </source>
</reference>
<protein>
    <recommendedName>
        <fullName evidence="9">Xylanolytic transcriptional activator regulatory domain-containing protein</fullName>
    </recommendedName>
</protein>
<dbReference type="GO" id="GO:0005634">
    <property type="term" value="C:nucleus"/>
    <property type="evidence" value="ECO:0007669"/>
    <property type="project" value="UniProtKB-SubCell"/>
</dbReference>
<dbReference type="AlphaFoldDB" id="A0A9W9NVN1"/>
<dbReference type="PANTHER" id="PTHR47782:SF12">
    <property type="entry name" value="ZN(II)2CYS6 TRANSCRIPTION FACTOR (EUROFUNG)"/>
    <property type="match status" value="1"/>
</dbReference>
<comment type="subcellular location">
    <subcellularLocation>
        <location evidence="1">Nucleus</location>
    </subcellularLocation>
</comment>
<dbReference type="EMBL" id="JAPQKT010000006">
    <property type="protein sequence ID" value="KAJ5226888.1"/>
    <property type="molecule type" value="Genomic_DNA"/>
</dbReference>
<keyword evidence="5" id="KW-0238">DNA-binding</keyword>
<comment type="caution">
    <text evidence="10">The sequence shown here is derived from an EMBL/GenBank/DDBJ whole genome shotgun (WGS) entry which is preliminary data.</text>
</comment>
<dbReference type="GO" id="GO:0000981">
    <property type="term" value="F:DNA-binding transcription factor activity, RNA polymerase II-specific"/>
    <property type="evidence" value="ECO:0007669"/>
    <property type="project" value="TreeGrafter"/>
</dbReference>
<evidence type="ECO:0000256" key="1">
    <source>
        <dbReference type="ARBA" id="ARBA00004123"/>
    </source>
</evidence>
<sequence>MSKGALAHRIEILEARLAATLAGDVPDTAESSEKPPTSTSPLYNHKSRHGYSDGVLPFLTLGNAENREQVYLGPSSGLSIADAVGTHSLPINSNQHPDISPRRSDNTRVVHPDDENGTRIIEAYFKHMHVRLPFLDCAHILELHTKRYHMAGQTPKDGFDIFKLFMVYAIGATILQMTDFGFHRESRYQRLSQCEAEKQKRLFWSVYLIERHTAWALGRPFSISEEEIDTQPPLDIGDSTTNDDAIGQDLQPQTGQEVPHRRGSLRKFIASIRLQRIVSKIHTRIYRVDKKASTLLPEIGPLMSALNDFKETLPSLGLNDSDFVLMHWNNSIRMLLQPFLSILNPSDDLLVTCITSSGKMCQFFKRLRQREFSGYSFLLANSVYMAGLTMCFCLFRSPRLWAPTVSDDLRACSSSLFVMAERNHRLRKHRDGLEAIISKAMKYVEEASKMTSANPPVINQDVPIYQHIRSTPDIHQPLGIFGEPEDFGAQPGSSATEIDCYMTSLLSDINGFPFQFQNEQFGTHRSEAPFGGVLGEDFWAAGTFDQISPDGFGWEI</sequence>
<dbReference type="Proteomes" id="UP001147733">
    <property type="component" value="Unassembled WGS sequence"/>
</dbReference>
<dbReference type="GO" id="GO:0008270">
    <property type="term" value="F:zinc ion binding"/>
    <property type="evidence" value="ECO:0007669"/>
    <property type="project" value="InterPro"/>
</dbReference>
<dbReference type="GO" id="GO:0045944">
    <property type="term" value="P:positive regulation of transcription by RNA polymerase II"/>
    <property type="evidence" value="ECO:0007669"/>
    <property type="project" value="TreeGrafter"/>
</dbReference>
<reference evidence="10" key="1">
    <citation type="submission" date="2022-11" db="EMBL/GenBank/DDBJ databases">
        <authorList>
            <person name="Petersen C."/>
        </authorList>
    </citation>
    <scope>NUCLEOTIDE SEQUENCE</scope>
    <source>
        <strain evidence="10">IBT 23319</strain>
    </source>
</reference>
<keyword evidence="7" id="KW-0539">Nucleus</keyword>
<accession>A0A9W9NVN1</accession>
<keyword evidence="11" id="KW-1185">Reference proteome</keyword>
<feature type="compositionally biased region" description="Basic and acidic residues" evidence="8">
    <location>
        <begin position="99"/>
        <end position="113"/>
    </location>
</feature>
<feature type="region of interest" description="Disordered" evidence="8">
    <location>
        <begin position="230"/>
        <end position="261"/>
    </location>
</feature>
<evidence type="ECO:0000256" key="2">
    <source>
        <dbReference type="ARBA" id="ARBA00022723"/>
    </source>
</evidence>
<dbReference type="PANTHER" id="PTHR47782">
    <property type="entry name" value="ZN(II)2CYS6 TRANSCRIPTION FACTOR (EUROFUNG)-RELATED"/>
    <property type="match status" value="1"/>
</dbReference>
<evidence type="ECO:0000313" key="10">
    <source>
        <dbReference type="EMBL" id="KAJ5226888.1"/>
    </source>
</evidence>
<dbReference type="OrthoDB" id="9970124at2759"/>
<keyword evidence="3" id="KW-0862">Zinc</keyword>
<dbReference type="SMART" id="SM00906">
    <property type="entry name" value="Fungal_trans"/>
    <property type="match status" value="1"/>
</dbReference>
<dbReference type="GO" id="GO:0006351">
    <property type="term" value="P:DNA-templated transcription"/>
    <property type="evidence" value="ECO:0007669"/>
    <property type="project" value="InterPro"/>
</dbReference>
<evidence type="ECO:0000313" key="11">
    <source>
        <dbReference type="Proteomes" id="UP001147733"/>
    </source>
</evidence>
<feature type="domain" description="Xylanolytic transcriptional activator regulatory" evidence="9">
    <location>
        <begin position="166"/>
        <end position="239"/>
    </location>
</feature>
<keyword evidence="4" id="KW-0805">Transcription regulation</keyword>